<evidence type="ECO:0000313" key="3">
    <source>
        <dbReference type="Proteomes" id="UP001165584"/>
    </source>
</evidence>
<organism evidence="2 3">
    <name type="scientific">Herbiconiux aconitum</name>
    <dbReference type="NCBI Taxonomy" id="2970913"/>
    <lineage>
        <taxon>Bacteria</taxon>
        <taxon>Bacillati</taxon>
        <taxon>Actinomycetota</taxon>
        <taxon>Actinomycetes</taxon>
        <taxon>Micrococcales</taxon>
        <taxon>Microbacteriaceae</taxon>
        <taxon>Herbiconiux</taxon>
    </lineage>
</organism>
<comment type="caution">
    <text evidence="2">The sequence shown here is derived from an EMBL/GenBank/DDBJ whole genome shotgun (WGS) entry which is preliminary data.</text>
</comment>
<evidence type="ECO:0000256" key="1">
    <source>
        <dbReference type="SAM" id="MobiDB-lite"/>
    </source>
</evidence>
<dbReference type="Proteomes" id="UP001165584">
    <property type="component" value="Unassembled WGS sequence"/>
</dbReference>
<feature type="region of interest" description="Disordered" evidence="1">
    <location>
        <begin position="60"/>
        <end position="82"/>
    </location>
</feature>
<keyword evidence="3" id="KW-1185">Reference proteome</keyword>
<accession>A0ABT2GRH2</accession>
<dbReference type="EMBL" id="JANLCM010000002">
    <property type="protein sequence ID" value="MCS5718824.1"/>
    <property type="molecule type" value="Genomic_DNA"/>
</dbReference>
<sequence>MVFGGPVESVIRRFGYPIALSTSEDVELRAFSTQDFAGVLDVVEAADVVRGDEDARGRRCELGSRMAHTRGSWRHPRRDAPH</sequence>
<evidence type="ECO:0000313" key="2">
    <source>
        <dbReference type="EMBL" id="MCS5718824.1"/>
    </source>
</evidence>
<protein>
    <submittedName>
        <fullName evidence="2">Uncharacterized protein</fullName>
    </submittedName>
</protein>
<gene>
    <name evidence="2" type="ORF">N1027_11830</name>
</gene>
<name>A0ABT2GRH2_9MICO</name>
<reference evidence="2" key="1">
    <citation type="submission" date="2022-08" db="EMBL/GenBank/DDBJ databases">
        <authorList>
            <person name="Deng Y."/>
            <person name="Han X.-F."/>
            <person name="Zhang Y.-Q."/>
        </authorList>
    </citation>
    <scope>NUCLEOTIDE SEQUENCE</scope>
    <source>
        <strain evidence="2">CPCC 205763</strain>
    </source>
</reference>
<proteinExistence type="predicted"/>
<dbReference type="RefSeq" id="WP_259508126.1">
    <property type="nucleotide sequence ID" value="NZ_JANLCM010000002.1"/>
</dbReference>
<feature type="compositionally biased region" description="Basic residues" evidence="1">
    <location>
        <begin position="67"/>
        <end position="82"/>
    </location>
</feature>